<accession>A0ABD0JLN1</accession>
<evidence type="ECO:0000313" key="3">
    <source>
        <dbReference type="Proteomes" id="UP001519460"/>
    </source>
</evidence>
<feature type="region of interest" description="Disordered" evidence="1">
    <location>
        <begin position="120"/>
        <end position="168"/>
    </location>
</feature>
<sequence length="233" mass="26770">MKTMMWTLARTTRAIPAWSPEGCPRQAKLVHYGQKNSKTIFLMDCRREDLNGRETEEDSACECYIMRAVRNRKAMTELNRYQHIQSGALIMFKMVTLKIWAQNSSRPFVYPRWLIGSGLRSGAGRPTERPHKTTESTSQQSARQYRRQDPDFRDLPKKLKTCGQQEQLGTRRPTLQVLRWRLHGGRSGGNEGWGEDQVDQILSLQTHGRQSVSLSTLLALRAHKGFQPNVNTV</sequence>
<name>A0ABD0JLN1_9CAEN</name>
<dbReference type="AlphaFoldDB" id="A0ABD0JLN1"/>
<dbReference type="Proteomes" id="UP001519460">
    <property type="component" value="Unassembled WGS sequence"/>
</dbReference>
<organism evidence="2 3">
    <name type="scientific">Batillaria attramentaria</name>
    <dbReference type="NCBI Taxonomy" id="370345"/>
    <lineage>
        <taxon>Eukaryota</taxon>
        <taxon>Metazoa</taxon>
        <taxon>Spiralia</taxon>
        <taxon>Lophotrochozoa</taxon>
        <taxon>Mollusca</taxon>
        <taxon>Gastropoda</taxon>
        <taxon>Caenogastropoda</taxon>
        <taxon>Sorbeoconcha</taxon>
        <taxon>Cerithioidea</taxon>
        <taxon>Batillariidae</taxon>
        <taxon>Batillaria</taxon>
    </lineage>
</organism>
<dbReference type="EMBL" id="JACVVK020000401">
    <property type="protein sequence ID" value="KAK7475576.1"/>
    <property type="molecule type" value="Genomic_DNA"/>
</dbReference>
<feature type="compositionally biased region" description="Basic and acidic residues" evidence="1">
    <location>
        <begin position="146"/>
        <end position="157"/>
    </location>
</feature>
<protein>
    <submittedName>
        <fullName evidence="2">Uncharacterized protein</fullName>
    </submittedName>
</protein>
<reference evidence="2 3" key="1">
    <citation type="journal article" date="2023" name="Sci. Data">
        <title>Genome assembly of the Korean intertidal mud-creeper Batillaria attramentaria.</title>
        <authorList>
            <person name="Patra A.K."/>
            <person name="Ho P.T."/>
            <person name="Jun S."/>
            <person name="Lee S.J."/>
            <person name="Kim Y."/>
            <person name="Won Y.J."/>
        </authorList>
    </citation>
    <scope>NUCLEOTIDE SEQUENCE [LARGE SCALE GENOMIC DNA]</scope>
    <source>
        <strain evidence="2">Wonlab-2016</strain>
    </source>
</reference>
<comment type="caution">
    <text evidence="2">The sequence shown here is derived from an EMBL/GenBank/DDBJ whole genome shotgun (WGS) entry which is preliminary data.</text>
</comment>
<gene>
    <name evidence="2" type="ORF">BaRGS_00033165</name>
</gene>
<evidence type="ECO:0000313" key="2">
    <source>
        <dbReference type="EMBL" id="KAK7475576.1"/>
    </source>
</evidence>
<evidence type="ECO:0000256" key="1">
    <source>
        <dbReference type="SAM" id="MobiDB-lite"/>
    </source>
</evidence>
<proteinExistence type="predicted"/>
<keyword evidence="3" id="KW-1185">Reference proteome</keyword>